<evidence type="ECO:0000313" key="2">
    <source>
        <dbReference type="Proteomes" id="UP000321903"/>
    </source>
</evidence>
<comment type="caution">
    <text evidence="1">The sequence shown here is derived from an EMBL/GenBank/DDBJ whole genome shotgun (WGS) entry which is preliminary data.</text>
</comment>
<dbReference type="AlphaFoldDB" id="A0A5C7A934"/>
<gene>
    <name evidence="1" type="ORF">ES754_09015</name>
</gene>
<dbReference type="EMBL" id="VORZ01000002">
    <property type="protein sequence ID" value="TXD97200.1"/>
    <property type="molecule type" value="Genomic_DNA"/>
</dbReference>
<accession>A0A5C7A934</accession>
<keyword evidence="2" id="KW-1185">Reference proteome</keyword>
<organism evidence="1 2">
    <name type="scientific">Psychrobacter frigidicola</name>
    <dbReference type="NCBI Taxonomy" id="45611"/>
    <lineage>
        <taxon>Bacteria</taxon>
        <taxon>Pseudomonadati</taxon>
        <taxon>Pseudomonadota</taxon>
        <taxon>Gammaproteobacteria</taxon>
        <taxon>Moraxellales</taxon>
        <taxon>Moraxellaceae</taxon>
        <taxon>Psychrobacter</taxon>
    </lineage>
</organism>
<dbReference type="Proteomes" id="UP000321903">
    <property type="component" value="Unassembled WGS sequence"/>
</dbReference>
<evidence type="ECO:0000313" key="1">
    <source>
        <dbReference type="EMBL" id="TXD97200.1"/>
    </source>
</evidence>
<name>A0A5C7A934_9GAMM</name>
<reference evidence="1 2" key="1">
    <citation type="submission" date="2019-08" db="EMBL/GenBank/DDBJ databases">
        <title>Genome sequence of Psychrobacter frigidicola ACAM304 (type strain).</title>
        <authorList>
            <person name="Bowman J.P."/>
        </authorList>
    </citation>
    <scope>NUCLEOTIDE SEQUENCE [LARGE SCALE GENOMIC DNA]</scope>
    <source>
        <strain evidence="1 2">ACAM 304</strain>
    </source>
</reference>
<proteinExistence type="predicted"/>
<protein>
    <submittedName>
        <fullName evidence="1">Uncharacterized protein</fullName>
    </submittedName>
</protein>
<sequence>MNSQIPDKSHKRTIVTYVDCICSLCLII</sequence>